<comment type="caution">
    <text evidence="2">The sequence shown here is derived from an EMBL/GenBank/DDBJ whole genome shotgun (WGS) entry which is preliminary data.</text>
</comment>
<name>A0ABU7DCA1_9TELE</name>
<feature type="compositionally biased region" description="Polar residues" evidence="1">
    <location>
        <begin position="58"/>
        <end position="69"/>
    </location>
</feature>
<reference evidence="2 3" key="1">
    <citation type="submission" date="2021-06" db="EMBL/GenBank/DDBJ databases">
        <authorList>
            <person name="Palmer J.M."/>
        </authorList>
    </citation>
    <scope>NUCLEOTIDE SEQUENCE [LARGE SCALE GENOMIC DNA]</scope>
    <source>
        <strain evidence="2 3">CL_MEX2019</strain>
        <tissue evidence="2">Muscle</tissue>
    </source>
</reference>
<gene>
    <name evidence="2" type="ORF">CHARACLAT_024287</name>
</gene>
<keyword evidence="3" id="KW-1185">Reference proteome</keyword>
<protein>
    <submittedName>
        <fullName evidence="2">Uncharacterized protein</fullName>
    </submittedName>
</protein>
<dbReference type="Proteomes" id="UP001352852">
    <property type="component" value="Unassembled WGS sequence"/>
</dbReference>
<sequence length="69" mass="7629">MLHIVLETALIPDLLAALRRPLYFCKSLLKPSPAEPHHFKPLSSPSPTKPADFPKGSNELTTTRLTPEP</sequence>
<feature type="region of interest" description="Disordered" evidence="1">
    <location>
        <begin position="34"/>
        <end position="69"/>
    </location>
</feature>
<evidence type="ECO:0000256" key="1">
    <source>
        <dbReference type="SAM" id="MobiDB-lite"/>
    </source>
</evidence>
<proteinExistence type="predicted"/>
<evidence type="ECO:0000313" key="2">
    <source>
        <dbReference type="EMBL" id="MED6271829.1"/>
    </source>
</evidence>
<organism evidence="2 3">
    <name type="scientific">Characodon lateralis</name>
    <dbReference type="NCBI Taxonomy" id="208331"/>
    <lineage>
        <taxon>Eukaryota</taxon>
        <taxon>Metazoa</taxon>
        <taxon>Chordata</taxon>
        <taxon>Craniata</taxon>
        <taxon>Vertebrata</taxon>
        <taxon>Euteleostomi</taxon>
        <taxon>Actinopterygii</taxon>
        <taxon>Neopterygii</taxon>
        <taxon>Teleostei</taxon>
        <taxon>Neoteleostei</taxon>
        <taxon>Acanthomorphata</taxon>
        <taxon>Ovalentaria</taxon>
        <taxon>Atherinomorphae</taxon>
        <taxon>Cyprinodontiformes</taxon>
        <taxon>Goodeidae</taxon>
        <taxon>Characodon</taxon>
    </lineage>
</organism>
<accession>A0ABU7DCA1</accession>
<evidence type="ECO:0000313" key="3">
    <source>
        <dbReference type="Proteomes" id="UP001352852"/>
    </source>
</evidence>
<dbReference type="EMBL" id="JAHUTJ010019055">
    <property type="protein sequence ID" value="MED6271829.1"/>
    <property type="molecule type" value="Genomic_DNA"/>
</dbReference>